<dbReference type="GO" id="GO:0003677">
    <property type="term" value="F:DNA binding"/>
    <property type="evidence" value="ECO:0007669"/>
    <property type="project" value="UniProtKB-KW"/>
</dbReference>
<dbReference type="InterPro" id="IPR036388">
    <property type="entry name" value="WH-like_DNA-bd_sf"/>
</dbReference>
<dbReference type="InterPro" id="IPR036390">
    <property type="entry name" value="WH_DNA-bd_sf"/>
</dbReference>
<evidence type="ECO:0000256" key="3">
    <source>
        <dbReference type="ARBA" id="ARBA00023163"/>
    </source>
</evidence>
<accession>A0A1B2EVU4</accession>
<dbReference type="EMBL" id="CP016619">
    <property type="protein sequence ID" value="ANY84073.1"/>
    <property type="molecule type" value="Genomic_DNA"/>
</dbReference>
<organism evidence="6">
    <name type="scientific">Microvirga ossetica</name>
    <dbReference type="NCBI Taxonomy" id="1882682"/>
    <lineage>
        <taxon>Bacteria</taxon>
        <taxon>Pseudomonadati</taxon>
        <taxon>Pseudomonadota</taxon>
        <taxon>Alphaproteobacteria</taxon>
        <taxon>Hyphomicrobiales</taxon>
        <taxon>Methylobacteriaceae</taxon>
        <taxon>Microvirga</taxon>
    </lineage>
</organism>
<sequence length="255" mass="27434">MDDGAVAAIHRIPVIDKMMTVLFALEGALDGASAVKLARDLKLSRTTVYRMLNTLAEHGIVTRHPGEAVFSLGPTLVRLARQVPTPPDLASVCRPYIEDLAAREGRTVKVSIRDRDEAVVIGVALGSGPFSIAAQVGRRFPLHAGAASKLLLAYAGEQDVHLVLSRKLFPHTDTTIVDKAALRHELAEIRSKGWAEDRGEFVQGVRALAAPIHDAGQRVVAALSITFVANAEELSEHIVPELLRTAEAISRRLGA</sequence>
<dbReference type="SUPFAM" id="SSF55781">
    <property type="entry name" value="GAF domain-like"/>
    <property type="match status" value="1"/>
</dbReference>
<feature type="domain" description="IclR-ED" evidence="5">
    <location>
        <begin position="75"/>
        <end position="255"/>
    </location>
</feature>
<dbReference type="AlphaFoldDB" id="A0A1B2EVU4"/>
<dbReference type="Gene3D" id="3.30.450.40">
    <property type="match status" value="1"/>
</dbReference>
<dbReference type="PANTHER" id="PTHR30136:SF24">
    <property type="entry name" value="HTH-TYPE TRANSCRIPTIONAL REPRESSOR ALLR"/>
    <property type="match status" value="1"/>
</dbReference>
<evidence type="ECO:0000313" key="6">
    <source>
        <dbReference type="EMBL" id="ANY84073.1"/>
    </source>
</evidence>
<dbReference type="Gene3D" id="1.10.10.10">
    <property type="entry name" value="Winged helix-like DNA-binding domain superfamily/Winged helix DNA-binding domain"/>
    <property type="match status" value="1"/>
</dbReference>
<dbReference type="RefSeq" id="WP_099515004.1">
    <property type="nucleotide sequence ID" value="NZ_CP016619.1"/>
</dbReference>
<dbReference type="InterPro" id="IPR050707">
    <property type="entry name" value="HTH_MetabolicPath_Reg"/>
</dbReference>
<gene>
    <name evidence="6" type="ORF">BB934_38095</name>
</gene>
<dbReference type="SMART" id="SM00346">
    <property type="entry name" value="HTH_ICLR"/>
    <property type="match status" value="1"/>
</dbReference>
<dbReference type="SUPFAM" id="SSF46785">
    <property type="entry name" value="Winged helix' DNA-binding domain"/>
    <property type="match status" value="1"/>
</dbReference>
<keyword evidence="1" id="KW-0805">Transcription regulation</keyword>
<dbReference type="GO" id="GO:0045892">
    <property type="term" value="P:negative regulation of DNA-templated transcription"/>
    <property type="evidence" value="ECO:0007669"/>
    <property type="project" value="TreeGrafter"/>
</dbReference>
<evidence type="ECO:0008006" key="7">
    <source>
        <dbReference type="Google" id="ProtNLM"/>
    </source>
</evidence>
<dbReference type="OrthoDB" id="6057486at2"/>
<dbReference type="Pfam" id="PF09339">
    <property type="entry name" value="HTH_IclR"/>
    <property type="match status" value="1"/>
</dbReference>
<keyword evidence="3" id="KW-0804">Transcription</keyword>
<keyword evidence="6" id="KW-0614">Plasmid</keyword>
<dbReference type="PANTHER" id="PTHR30136">
    <property type="entry name" value="HELIX-TURN-HELIX TRANSCRIPTIONAL REGULATOR, ICLR FAMILY"/>
    <property type="match status" value="1"/>
</dbReference>
<evidence type="ECO:0000259" key="5">
    <source>
        <dbReference type="PROSITE" id="PS51078"/>
    </source>
</evidence>
<evidence type="ECO:0000256" key="2">
    <source>
        <dbReference type="ARBA" id="ARBA00023125"/>
    </source>
</evidence>
<dbReference type="KEGG" id="moc:BB934_38095"/>
<dbReference type="GO" id="GO:0003700">
    <property type="term" value="F:DNA-binding transcription factor activity"/>
    <property type="evidence" value="ECO:0007669"/>
    <property type="project" value="TreeGrafter"/>
</dbReference>
<feature type="domain" description="HTH iclR-type" evidence="4">
    <location>
        <begin position="12"/>
        <end position="74"/>
    </location>
</feature>
<dbReference type="InterPro" id="IPR014757">
    <property type="entry name" value="Tscrpt_reg_IclR_C"/>
</dbReference>
<dbReference type="InterPro" id="IPR029016">
    <property type="entry name" value="GAF-like_dom_sf"/>
</dbReference>
<proteinExistence type="predicted"/>
<dbReference type="PROSITE" id="PS51077">
    <property type="entry name" value="HTH_ICLR"/>
    <property type="match status" value="1"/>
</dbReference>
<dbReference type="Pfam" id="PF01614">
    <property type="entry name" value="IclR_C"/>
    <property type="match status" value="1"/>
</dbReference>
<evidence type="ECO:0000259" key="4">
    <source>
        <dbReference type="PROSITE" id="PS51077"/>
    </source>
</evidence>
<evidence type="ECO:0000256" key="1">
    <source>
        <dbReference type="ARBA" id="ARBA00023015"/>
    </source>
</evidence>
<protein>
    <recommendedName>
        <fullName evidence="7">IclR family transcriptional regulator</fullName>
    </recommendedName>
</protein>
<dbReference type="PROSITE" id="PS51078">
    <property type="entry name" value="ICLR_ED"/>
    <property type="match status" value="1"/>
</dbReference>
<reference evidence="6" key="1">
    <citation type="submission" date="2016-07" db="EMBL/GenBank/DDBJ databases">
        <title>Microvirga ossetica sp. nov. a new species of rhizobia isolated from root nodules of the legume species Vicia alpestris Steven originated from North Ossetia region in the Caucasus.</title>
        <authorList>
            <person name="Safronova V.I."/>
            <person name="Kuznetsova I.G."/>
            <person name="Sazanova A.L."/>
            <person name="Belimov A."/>
            <person name="Andronov E."/>
            <person name="Osledkin Y.S."/>
            <person name="Onishchuk O.P."/>
            <person name="Kurchak O.N."/>
            <person name="Shaposhnikov A.I."/>
            <person name="Willems A."/>
            <person name="Tikhonovich I.A."/>
        </authorList>
    </citation>
    <scope>NUCLEOTIDE SEQUENCE [LARGE SCALE GENOMIC DNA]</scope>
    <source>
        <strain evidence="6">V5/3M</strain>
        <plasmid evidence="6">unnamed2</plasmid>
    </source>
</reference>
<dbReference type="InterPro" id="IPR005471">
    <property type="entry name" value="Tscrpt_reg_IclR_N"/>
</dbReference>
<keyword evidence="2" id="KW-0238">DNA-binding</keyword>
<name>A0A1B2EVU4_9HYPH</name>
<geneLocation type="plasmid" evidence="6">
    <name>unnamed2</name>
</geneLocation>